<reference evidence="1 2" key="1">
    <citation type="submission" date="2017-05" db="EMBL/GenBank/DDBJ databases">
        <title>Vagococcus spp. assemblies.</title>
        <authorList>
            <person name="Gulvik C.A."/>
        </authorList>
    </citation>
    <scope>NUCLEOTIDE SEQUENCE [LARGE SCALE GENOMIC DNA]</scope>
    <source>
        <strain evidence="1 2">NCFB 2497</strain>
    </source>
</reference>
<dbReference type="InterPro" id="IPR007358">
    <property type="entry name" value="Nucleoid_associated_NdpA"/>
</dbReference>
<comment type="caution">
    <text evidence="1">The sequence shown here is derived from an EMBL/GenBank/DDBJ whole genome shotgun (WGS) entry which is preliminary data.</text>
</comment>
<evidence type="ECO:0008006" key="3">
    <source>
        <dbReference type="Google" id="ProtNLM"/>
    </source>
</evidence>
<keyword evidence="2" id="KW-1185">Reference proteome</keyword>
<sequence length="338" mass="39021">MDLMRGVRMEIKKAILHIIDREAGSLICSQAELDLKEYAVKQYLDSVLKRLEKAEYKSGILNDSSDFYHLTTNKELDFIEKSSEMAQMVFDSLAISEDAPSGDLLVVELAELNGTPKLGLLKFNYKPSFTHHVTYVEDKMQNNIILNKTIFPSMTQRIDECCLINLETFELEIVEKKYSFEGQKRLFFTERFLQVDPKPTVTENLKIIKKAVKEVAGRYNEEEYVSMSQTQQAIFESIEEDGIISKEKIADVVFENNESAKQEYFEIIEQTKFSEEIPSNVPKYEKKYSKQKFKLTNGIELSVPTDIFKDKELIEFINNPDGTISVMIKNVEEVVSKF</sequence>
<dbReference type="GO" id="GO:0009295">
    <property type="term" value="C:nucleoid"/>
    <property type="evidence" value="ECO:0007669"/>
    <property type="project" value="InterPro"/>
</dbReference>
<dbReference type="OrthoDB" id="3171075at2"/>
<protein>
    <recommendedName>
        <fullName evidence="3">Nucleoid-associated protein</fullName>
    </recommendedName>
</protein>
<dbReference type="EMBL" id="NGJX01000004">
    <property type="protein sequence ID" value="RSU02766.1"/>
    <property type="molecule type" value="Genomic_DNA"/>
</dbReference>
<name>A0A430A730_9ENTE</name>
<dbReference type="Proteomes" id="UP000288197">
    <property type="component" value="Unassembled WGS sequence"/>
</dbReference>
<dbReference type="Pfam" id="PF04245">
    <property type="entry name" value="NA37"/>
    <property type="match status" value="1"/>
</dbReference>
<proteinExistence type="predicted"/>
<gene>
    <name evidence="1" type="ORF">CBF32_05730</name>
</gene>
<evidence type="ECO:0000313" key="2">
    <source>
        <dbReference type="Proteomes" id="UP000288197"/>
    </source>
</evidence>
<accession>A0A430A730</accession>
<dbReference type="AlphaFoldDB" id="A0A430A730"/>
<organism evidence="1 2">
    <name type="scientific">Vagococcus fluvialis</name>
    <dbReference type="NCBI Taxonomy" id="2738"/>
    <lineage>
        <taxon>Bacteria</taxon>
        <taxon>Bacillati</taxon>
        <taxon>Bacillota</taxon>
        <taxon>Bacilli</taxon>
        <taxon>Lactobacillales</taxon>
        <taxon>Enterococcaceae</taxon>
        <taxon>Vagococcus</taxon>
    </lineage>
</organism>
<evidence type="ECO:0000313" key="1">
    <source>
        <dbReference type="EMBL" id="RSU02766.1"/>
    </source>
</evidence>